<evidence type="ECO:0000313" key="2">
    <source>
        <dbReference type="Proteomes" id="UP000095285"/>
    </source>
</evidence>
<keyword evidence="2" id="KW-1185">Reference proteome</keyword>
<reference evidence="2" key="1">
    <citation type="submission" date="2012-04" db="EMBL/GenBank/DDBJ databases">
        <title>The Genome Sequence of Loa loa.</title>
        <authorList>
            <consortium name="The Broad Institute Genome Sequencing Platform"/>
            <consortium name="Broad Institute Genome Sequencing Center for Infectious Disease"/>
            <person name="Nutman T.B."/>
            <person name="Fink D.L."/>
            <person name="Russ C."/>
            <person name="Young S."/>
            <person name="Zeng Q."/>
            <person name="Gargeya S."/>
            <person name="Alvarado L."/>
            <person name="Berlin A."/>
            <person name="Chapman S.B."/>
            <person name="Chen Z."/>
            <person name="Freedman E."/>
            <person name="Gellesch M."/>
            <person name="Goldberg J."/>
            <person name="Griggs A."/>
            <person name="Gujja S."/>
            <person name="Heilman E.R."/>
            <person name="Heiman D."/>
            <person name="Howarth C."/>
            <person name="Mehta T."/>
            <person name="Neiman D."/>
            <person name="Pearson M."/>
            <person name="Roberts A."/>
            <person name="Saif S."/>
            <person name="Shea T."/>
            <person name="Shenoy N."/>
            <person name="Sisk P."/>
            <person name="Stolte C."/>
            <person name="Sykes S."/>
            <person name="White J."/>
            <person name="Yandava C."/>
            <person name="Haas B."/>
            <person name="Henn M.R."/>
            <person name="Nusbaum C."/>
            <person name="Birren B."/>
        </authorList>
    </citation>
    <scope>NUCLEOTIDE SEQUENCE [LARGE SCALE GENOMIC DNA]</scope>
</reference>
<organism evidence="2 3">
    <name type="scientific">Loa loa</name>
    <name type="common">Eye worm</name>
    <name type="synonym">Filaria loa</name>
    <dbReference type="NCBI Taxonomy" id="7209"/>
    <lineage>
        <taxon>Eukaryota</taxon>
        <taxon>Metazoa</taxon>
        <taxon>Ecdysozoa</taxon>
        <taxon>Nematoda</taxon>
        <taxon>Chromadorea</taxon>
        <taxon>Rhabditida</taxon>
        <taxon>Spirurina</taxon>
        <taxon>Spiruromorpha</taxon>
        <taxon>Filarioidea</taxon>
        <taxon>Onchocercidae</taxon>
        <taxon>Loa</taxon>
    </lineage>
</organism>
<sequence length="187" mass="21458">MKETRITCDTEIPISTGNGNRFNHCIGKYHNYSLPHGITIANDNDKHYDKPQKEDDLSMEIIGSTEGTTTMNCIHNNETCNQCYSDIRLRNYDIPKDTINSNILESGSQSLQPVKQPLLHENHHKRSETHKTSIRPPPPTIVLSPPDDASPEKVKVIFEYNNEKYSMQPNFLIRHDEEPQQPNFVVM</sequence>
<dbReference type="AlphaFoldDB" id="A0A1I7VIH2"/>
<protein>
    <submittedName>
        <fullName evidence="3">ATS domain-containing protein</fullName>
    </submittedName>
</protein>
<feature type="region of interest" description="Disordered" evidence="1">
    <location>
        <begin position="124"/>
        <end position="148"/>
    </location>
</feature>
<accession>A0A1I7VIH2</accession>
<proteinExistence type="predicted"/>
<name>A0A1I7VIH2_LOALO</name>
<evidence type="ECO:0000256" key="1">
    <source>
        <dbReference type="SAM" id="MobiDB-lite"/>
    </source>
</evidence>
<reference evidence="3" key="2">
    <citation type="submission" date="2016-11" db="UniProtKB">
        <authorList>
            <consortium name="WormBaseParasite"/>
        </authorList>
    </citation>
    <scope>IDENTIFICATION</scope>
</reference>
<evidence type="ECO:0000313" key="3">
    <source>
        <dbReference type="WBParaSite" id="EN70_2898"/>
    </source>
</evidence>
<dbReference type="WBParaSite" id="EN70_2898">
    <property type="protein sequence ID" value="EN70_2898"/>
    <property type="gene ID" value="EN70_2898"/>
</dbReference>
<dbReference type="Proteomes" id="UP000095285">
    <property type="component" value="Unassembled WGS sequence"/>
</dbReference>